<gene>
    <name evidence="1" type="ORF">BO66DRAFT_89062</name>
</gene>
<reference evidence="1" key="1">
    <citation type="submission" date="2018-02" db="EMBL/GenBank/DDBJ databases">
        <title>The genomes of Aspergillus section Nigri reveals drivers in fungal speciation.</title>
        <authorList>
            <consortium name="DOE Joint Genome Institute"/>
            <person name="Vesth T.C."/>
            <person name="Nybo J."/>
            <person name="Theobald S."/>
            <person name="Brandl J."/>
            <person name="Frisvad J.C."/>
            <person name="Nielsen K.F."/>
            <person name="Lyhne E.K."/>
            <person name="Kogle M.E."/>
            <person name="Kuo A."/>
            <person name="Riley R."/>
            <person name="Clum A."/>
            <person name="Nolan M."/>
            <person name="Lipzen A."/>
            <person name="Salamov A."/>
            <person name="Henrissat B."/>
            <person name="Wiebenga A."/>
            <person name="De vries R.P."/>
            <person name="Grigoriev I.V."/>
            <person name="Mortensen U.H."/>
            <person name="Andersen M.R."/>
            <person name="Baker S.E."/>
        </authorList>
    </citation>
    <scope>NUCLEOTIDE SEQUENCE</scope>
    <source>
        <strain evidence="1">CBS 121060</strain>
    </source>
</reference>
<name>A0ACD1H983_9EURO</name>
<dbReference type="EMBL" id="KZ824956">
    <property type="protein sequence ID" value="RAH70133.1"/>
    <property type="molecule type" value="Genomic_DNA"/>
</dbReference>
<keyword evidence="2" id="KW-1185">Reference proteome</keyword>
<evidence type="ECO:0000313" key="2">
    <source>
        <dbReference type="Proteomes" id="UP000249661"/>
    </source>
</evidence>
<organism evidence="1 2">
    <name type="scientific">Aspergillus aculeatinus CBS 121060</name>
    <dbReference type="NCBI Taxonomy" id="1448322"/>
    <lineage>
        <taxon>Eukaryota</taxon>
        <taxon>Fungi</taxon>
        <taxon>Dikarya</taxon>
        <taxon>Ascomycota</taxon>
        <taxon>Pezizomycotina</taxon>
        <taxon>Eurotiomycetes</taxon>
        <taxon>Eurotiomycetidae</taxon>
        <taxon>Eurotiales</taxon>
        <taxon>Aspergillaceae</taxon>
        <taxon>Aspergillus</taxon>
        <taxon>Aspergillus subgen. Circumdati</taxon>
    </lineage>
</organism>
<evidence type="ECO:0000313" key="1">
    <source>
        <dbReference type="EMBL" id="RAH70133.1"/>
    </source>
</evidence>
<proteinExistence type="predicted"/>
<protein>
    <submittedName>
        <fullName evidence="1">Uncharacterized protein</fullName>
    </submittedName>
</protein>
<accession>A0ACD1H983</accession>
<sequence>MEMVEGRKPDDSKKERDRERWTNLSSNRNTGSEQLMTDTRTGARLQLSSFFFFFFSLGLGKIENEKSGRCDDNN</sequence>
<dbReference type="Proteomes" id="UP000249661">
    <property type="component" value="Unassembled WGS sequence"/>
</dbReference>